<evidence type="ECO:0000256" key="1">
    <source>
        <dbReference type="SAM" id="MobiDB-lite"/>
    </source>
</evidence>
<feature type="compositionally biased region" description="Basic residues" evidence="1">
    <location>
        <begin position="26"/>
        <end position="35"/>
    </location>
</feature>
<comment type="caution">
    <text evidence="2">The sequence shown here is derived from an EMBL/GenBank/DDBJ whole genome shotgun (WGS) entry which is preliminary data.</text>
</comment>
<gene>
    <name evidence="2" type="ORF">WJX81_003183</name>
</gene>
<evidence type="ECO:0000313" key="2">
    <source>
        <dbReference type="EMBL" id="KAK9822456.1"/>
    </source>
</evidence>
<dbReference type="Proteomes" id="UP001445335">
    <property type="component" value="Unassembled WGS sequence"/>
</dbReference>
<dbReference type="SUPFAM" id="SSF56112">
    <property type="entry name" value="Protein kinase-like (PK-like)"/>
    <property type="match status" value="1"/>
</dbReference>
<proteinExistence type="predicted"/>
<accession>A0AAW1QMV2</accession>
<evidence type="ECO:0000313" key="3">
    <source>
        <dbReference type="Proteomes" id="UP001445335"/>
    </source>
</evidence>
<organism evidence="2 3">
    <name type="scientific">Elliptochloris bilobata</name>
    <dbReference type="NCBI Taxonomy" id="381761"/>
    <lineage>
        <taxon>Eukaryota</taxon>
        <taxon>Viridiplantae</taxon>
        <taxon>Chlorophyta</taxon>
        <taxon>core chlorophytes</taxon>
        <taxon>Trebouxiophyceae</taxon>
        <taxon>Trebouxiophyceae incertae sedis</taxon>
        <taxon>Elliptochloris clade</taxon>
        <taxon>Elliptochloris</taxon>
    </lineage>
</organism>
<dbReference type="EMBL" id="JALJOU010000087">
    <property type="protein sequence ID" value="KAK9822456.1"/>
    <property type="molecule type" value="Genomic_DNA"/>
</dbReference>
<keyword evidence="3" id="KW-1185">Reference proteome</keyword>
<dbReference type="InterPro" id="IPR011009">
    <property type="entry name" value="Kinase-like_dom_sf"/>
</dbReference>
<dbReference type="Gene3D" id="1.10.510.10">
    <property type="entry name" value="Transferase(Phosphotransferase) domain 1"/>
    <property type="match status" value="1"/>
</dbReference>
<dbReference type="AlphaFoldDB" id="A0AAW1QMV2"/>
<reference evidence="2 3" key="1">
    <citation type="journal article" date="2024" name="Nat. Commun.">
        <title>Phylogenomics reveals the evolutionary origins of lichenization in chlorophyte algae.</title>
        <authorList>
            <person name="Puginier C."/>
            <person name="Libourel C."/>
            <person name="Otte J."/>
            <person name="Skaloud P."/>
            <person name="Haon M."/>
            <person name="Grisel S."/>
            <person name="Petersen M."/>
            <person name="Berrin J.G."/>
            <person name="Delaux P.M."/>
            <person name="Dal Grande F."/>
            <person name="Keller J."/>
        </authorList>
    </citation>
    <scope>NUCLEOTIDE SEQUENCE [LARGE SCALE GENOMIC DNA]</scope>
    <source>
        <strain evidence="2 3">SAG 245.80</strain>
    </source>
</reference>
<feature type="region of interest" description="Disordered" evidence="1">
    <location>
        <begin position="1"/>
        <end position="38"/>
    </location>
</feature>
<sequence>MDRGRARTRGDPPNRSRSADGALSGRIRRERRHSKAMPTALPVKPGLKERKKILEDALRAGVLPTVCKTSLRLGAEVFKDGVSVMRAADHPSLGRLWVKFAVDDEHPECGATFGGCTAAEFVLGAELLDLPDILQTPTNVIIAIDAFGGVKDVKLTGFALAMRLSHCGLAQLARDRVRGTPGFVAPELLWEVDTNPHKHASPAGDILGLGRTIQAVSQMAWLNEALPRMSVLWRLRQELESYGNNWASLIHALTDEHPAVRPSAKDALLRIGEQRKAHIAWGFRANEADERDDTAAFYNPLSCAIM</sequence>
<feature type="compositionally biased region" description="Basic and acidic residues" evidence="1">
    <location>
        <begin position="1"/>
        <end position="18"/>
    </location>
</feature>
<name>A0AAW1QMV2_9CHLO</name>
<protein>
    <submittedName>
        <fullName evidence="2">Uncharacterized protein</fullName>
    </submittedName>
</protein>